<dbReference type="Proteomes" id="UP000190787">
    <property type="component" value="Unassembled WGS sequence"/>
</dbReference>
<dbReference type="InterPro" id="IPR027417">
    <property type="entry name" value="P-loop_NTPase"/>
</dbReference>
<dbReference type="Pfam" id="PF09037">
    <property type="entry name" value="Sulphotransf"/>
    <property type="match status" value="1"/>
</dbReference>
<sequence>MAPNDSYRPACLLVFSTQRTGSSLLCDYLQRAGLGKAGEFFLLLMRSKPRNEITPADFFAAAEMGRGENGTSAINVMSNQLAPIAEAFFGKPAYEALEPVAAHAQFIDAYAKIFGSSAYLRISRSDRVAQAVSRLVHRKSGVAHVKAGEAQRTPNHKAGSGDPVDEITGADLAHEIFRIDQDEAHLDAVLAQLDQPVFALTYEDLTEDPERQFQAIWQFFGWGDFDMPLRTDHTKVTKTADLTVLRTKLAAYLGADPESSDADLLALCRARNAQEGHGPRSAKRTGGLSRLLRRGARSRA</sequence>
<proteinExistence type="predicted"/>
<keyword evidence="4" id="KW-1185">Reference proteome</keyword>
<accession>A0ABX3MSB8</accession>
<dbReference type="InterPro" id="IPR024628">
    <property type="entry name" value="Sulfotransferase_Stf0_dom"/>
</dbReference>
<feature type="region of interest" description="Disordered" evidence="1">
    <location>
        <begin position="275"/>
        <end position="300"/>
    </location>
</feature>
<evidence type="ECO:0000313" key="4">
    <source>
        <dbReference type="Proteomes" id="UP000190787"/>
    </source>
</evidence>
<evidence type="ECO:0000259" key="2">
    <source>
        <dbReference type="Pfam" id="PF09037"/>
    </source>
</evidence>
<name>A0ABX3MSB8_9RHOB</name>
<feature type="compositionally biased region" description="Basic residues" evidence="1">
    <location>
        <begin position="291"/>
        <end position="300"/>
    </location>
</feature>
<reference evidence="3 4" key="1">
    <citation type="submission" date="2016-11" db="EMBL/GenBank/DDBJ databases">
        <title>A multilocus sequence analysis scheme for characterization of bacteria in the genus Thioclava.</title>
        <authorList>
            <person name="Liu Y."/>
            <person name="Shao Z."/>
        </authorList>
    </citation>
    <scope>NUCLEOTIDE SEQUENCE [LARGE SCALE GENOMIC DNA]</scope>
    <source>
        <strain evidence="3 4">TAW-CT134</strain>
    </source>
</reference>
<dbReference type="SUPFAM" id="SSF52540">
    <property type="entry name" value="P-loop containing nucleoside triphosphate hydrolases"/>
    <property type="match status" value="1"/>
</dbReference>
<gene>
    <name evidence="3" type="ORF">BMI91_18140</name>
</gene>
<organism evidence="3 4">
    <name type="scientific">Thioclava sediminum</name>
    <dbReference type="NCBI Taxonomy" id="1915319"/>
    <lineage>
        <taxon>Bacteria</taxon>
        <taxon>Pseudomonadati</taxon>
        <taxon>Pseudomonadota</taxon>
        <taxon>Alphaproteobacteria</taxon>
        <taxon>Rhodobacterales</taxon>
        <taxon>Paracoccaceae</taxon>
        <taxon>Thioclava</taxon>
    </lineage>
</organism>
<dbReference type="Gene3D" id="3.40.50.300">
    <property type="entry name" value="P-loop containing nucleotide triphosphate hydrolases"/>
    <property type="match status" value="1"/>
</dbReference>
<evidence type="ECO:0000313" key="3">
    <source>
        <dbReference type="EMBL" id="OOY22587.1"/>
    </source>
</evidence>
<evidence type="ECO:0000256" key="1">
    <source>
        <dbReference type="SAM" id="MobiDB-lite"/>
    </source>
</evidence>
<protein>
    <recommendedName>
        <fullName evidence="2">Sulphotransferase Stf0 domain-containing protein</fullName>
    </recommendedName>
</protein>
<comment type="caution">
    <text evidence="3">The sequence shown here is derived from an EMBL/GenBank/DDBJ whole genome shotgun (WGS) entry which is preliminary data.</text>
</comment>
<feature type="domain" description="Sulphotransferase Stf0" evidence="2">
    <location>
        <begin position="13"/>
        <end position="222"/>
    </location>
</feature>
<dbReference type="EMBL" id="MPZV01000005">
    <property type="protein sequence ID" value="OOY22587.1"/>
    <property type="molecule type" value="Genomic_DNA"/>
</dbReference>
<dbReference type="RefSeq" id="WP_078606134.1">
    <property type="nucleotide sequence ID" value="NZ_MPZV01000005.1"/>
</dbReference>